<sequence length="587" mass="67747">LKKFQAELDRYHDVKYTSKVEIDCAKAKWDLMSYKMIKFYKTREEKEIEKVIALENKVKDLDNIVYKTGLSVQTMNMLNHNCKMSFAKPEFLKKAQRANPRRYDIGCYNDNLALMLALESDEVICLEKEIRSKLSDLIRPFDYEKLNNLSDLFVPQREKSSAQRYFSERINSDLEKFQLCLKEEMVADLRYFNSLELEVDSLKSQMETQKTQFLNEIDRLSREYYYADHMNAILGVYTELDEVTNLKIILFIVDSGCSKHMTGNLKLLTNFRETFFGTVKFGNDQIAPVLGYGDLVQGTVTIKRVYYVERLNHNLFSIGQFCDADLELAFRKSTCYICDLKGNDLLTEGIEHQTSVPRTPEQNDIVERQNRTLVEAARTMLSEKGDACIFVGYSTQSRAYRVFNKRTRLLVETIHVNFDELPQMASDHVSSDPVPQCPITALKHDSLSPGPQSQENVPQAAGTVTTSNELDLLFSLMFDELLNGSTQVVSKSFAVTTADAPNQYGEMCMFALTMSRTEPKNIKEAMADSARIESMQEELHQFDRLDIWELVDRPLCKNVINMKWLWKNKRDEENTVIRNKSRLVAQG</sequence>
<proteinExistence type="predicted"/>
<dbReference type="InterPro" id="IPR012337">
    <property type="entry name" value="RNaseH-like_sf"/>
</dbReference>
<dbReference type="Pfam" id="PF22936">
    <property type="entry name" value="Pol_BBD"/>
    <property type="match status" value="1"/>
</dbReference>
<dbReference type="AlphaFoldDB" id="A0A699IN34"/>
<keyword evidence="2" id="KW-0175">Coiled coil</keyword>
<dbReference type="InterPro" id="IPR039537">
    <property type="entry name" value="Retrotran_Ty1/copia-like"/>
</dbReference>
<gene>
    <name evidence="6" type="ORF">Tci_526349</name>
</gene>
<keyword evidence="1" id="KW-0378">Hydrolase</keyword>
<feature type="coiled-coil region" evidence="2">
    <location>
        <begin position="192"/>
        <end position="223"/>
    </location>
</feature>
<dbReference type="GO" id="GO:0003676">
    <property type="term" value="F:nucleic acid binding"/>
    <property type="evidence" value="ECO:0007669"/>
    <property type="project" value="InterPro"/>
</dbReference>
<dbReference type="PANTHER" id="PTHR42648">
    <property type="entry name" value="TRANSPOSASE, PUTATIVE-RELATED"/>
    <property type="match status" value="1"/>
</dbReference>
<feature type="region of interest" description="Disordered" evidence="3">
    <location>
        <begin position="443"/>
        <end position="462"/>
    </location>
</feature>
<dbReference type="PANTHER" id="PTHR42648:SF28">
    <property type="entry name" value="TRANSPOSON-ENCODED PROTEIN WITH RIBONUCLEASE H-LIKE AND RETROVIRUS ZINC FINGER-LIKE DOMAINS"/>
    <property type="match status" value="1"/>
</dbReference>
<feature type="domain" description="Retrovirus-related Pol polyprotein from transposon TNT 1-94-like beta-barrel" evidence="4">
    <location>
        <begin position="251"/>
        <end position="323"/>
    </location>
</feature>
<evidence type="ECO:0000259" key="5">
    <source>
        <dbReference type="Pfam" id="PF25597"/>
    </source>
</evidence>
<protein>
    <submittedName>
        <fullName evidence="6">Gag-Pol polyprotein</fullName>
    </submittedName>
</protein>
<evidence type="ECO:0000256" key="2">
    <source>
        <dbReference type="SAM" id="Coils"/>
    </source>
</evidence>
<feature type="domain" description="Retroviral polymerase SH3-like" evidence="5">
    <location>
        <begin position="377"/>
        <end position="421"/>
    </location>
</feature>
<dbReference type="InterPro" id="IPR057670">
    <property type="entry name" value="SH3_retrovirus"/>
</dbReference>
<reference evidence="6" key="1">
    <citation type="journal article" date="2019" name="Sci. Rep.">
        <title>Draft genome of Tanacetum cinerariifolium, the natural source of mosquito coil.</title>
        <authorList>
            <person name="Yamashiro T."/>
            <person name="Shiraishi A."/>
            <person name="Satake H."/>
            <person name="Nakayama K."/>
        </authorList>
    </citation>
    <scope>NUCLEOTIDE SEQUENCE</scope>
</reference>
<name>A0A699IN34_TANCI</name>
<feature type="compositionally biased region" description="Polar residues" evidence="3">
    <location>
        <begin position="449"/>
        <end position="462"/>
    </location>
</feature>
<feature type="non-terminal residue" evidence="6">
    <location>
        <position position="1"/>
    </location>
</feature>
<evidence type="ECO:0000259" key="4">
    <source>
        <dbReference type="Pfam" id="PF22936"/>
    </source>
</evidence>
<dbReference type="GO" id="GO:0006508">
    <property type="term" value="P:proteolysis"/>
    <property type="evidence" value="ECO:0007669"/>
    <property type="project" value="UniProtKB-KW"/>
</dbReference>
<dbReference type="SUPFAM" id="SSF53098">
    <property type="entry name" value="Ribonuclease H-like"/>
    <property type="match status" value="1"/>
</dbReference>
<dbReference type="Pfam" id="PF25597">
    <property type="entry name" value="SH3_retrovirus"/>
    <property type="match status" value="1"/>
</dbReference>
<keyword evidence="1" id="KW-0645">Protease</keyword>
<evidence type="ECO:0000256" key="1">
    <source>
        <dbReference type="ARBA" id="ARBA00022670"/>
    </source>
</evidence>
<dbReference type="Gene3D" id="3.30.420.10">
    <property type="entry name" value="Ribonuclease H-like superfamily/Ribonuclease H"/>
    <property type="match status" value="1"/>
</dbReference>
<comment type="caution">
    <text evidence="6">The sequence shown here is derived from an EMBL/GenBank/DDBJ whole genome shotgun (WGS) entry which is preliminary data.</text>
</comment>
<dbReference type="GO" id="GO:0008233">
    <property type="term" value="F:peptidase activity"/>
    <property type="evidence" value="ECO:0007669"/>
    <property type="project" value="UniProtKB-KW"/>
</dbReference>
<organism evidence="6">
    <name type="scientific">Tanacetum cinerariifolium</name>
    <name type="common">Dalmatian daisy</name>
    <name type="synonym">Chrysanthemum cinerariifolium</name>
    <dbReference type="NCBI Taxonomy" id="118510"/>
    <lineage>
        <taxon>Eukaryota</taxon>
        <taxon>Viridiplantae</taxon>
        <taxon>Streptophyta</taxon>
        <taxon>Embryophyta</taxon>
        <taxon>Tracheophyta</taxon>
        <taxon>Spermatophyta</taxon>
        <taxon>Magnoliopsida</taxon>
        <taxon>eudicotyledons</taxon>
        <taxon>Gunneridae</taxon>
        <taxon>Pentapetalae</taxon>
        <taxon>asterids</taxon>
        <taxon>campanulids</taxon>
        <taxon>Asterales</taxon>
        <taxon>Asteraceae</taxon>
        <taxon>Asteroideae</taxon>
        <taxon>Anthemideae</taxon>
        <taxon>Anthemidinae</taxon>
        <taxon>Tanacetum</taxon>
    </lineage>
</organism>
<evidence type="ECO:0000256" key="3">
    <source>
        <dbReference type="SAM" id="MobiDB-lite"/>
    </source>
</evidence>
<dbReference type="InterPro" id="IPR054722">
    <property type="entry name" value="PolX-like_BBD"/>
</dbReference>
<accession>A0A699IN34</accession>
<dbReference type="EMBL" id="BKCJ010291847">
    <property type="protein sequence ID" value="GEZ54376.1"/>
    <property type="molecule type" value="Genomic_DNA"/>
</dbReference>
<evidence type="ECO:0000313" key="6">
    <source>
        <dbReference type="EMBL" id="GEZ54376.1"/>
    </source>
</evidence>
<dbReference type="InterPro" id="IPR036397">
    <property type="entry name" value="RNaseH_sf"/>
</dbReference>